<dbReference type="RefSeq" id="WP_023056005.1">
    <property type="nucleotide sequence ID" value="NZ_JAUSTN010000005.1"/>
</dbReference>
<protein>
    <submittedName>
        <fullName evidence="3">Flagellum-specific peptidoglycan hydrolase FlgJ</fullName>
    </submittedName>
</protein>
<comment type="caution">
    <text evidence="3">The sequence shown here is derived from an EMBL/GenBank/DDBJ whole genome shotgun (WGS) entry which is preliminary data.</text>
</comment>
<dbReference type="EMBL" id="JAUSTN010000005">
    <property type="protein sequence ID" value="MDQ0275078.1"/>
    <property type="molecule type" value="Genomic_DNA"/>
</dbReference>
<gene>
    <name evidence="3" type="ORF">J2S72_001102</name>
</gene>
<evidence type="ECO:0000313" key="3">
    <source>
        <dbReference type="EMBL" id="MDQ0275078.1"/>
    </source>
</evidence>
<sequence>MAKKKKKKIGCLSFLLIPIFLFLLIVQNAQKNQIDIKKEYIESTKDLAIEVSNQYGLFPSVTLAQSALESNYGRSKLSSEYNNYFGIKGKKDTVALETEEYINGKSVKQKENFRKYKSKKDSFYDYGNLIGSKKRYKKVLQAKTYKEAIGEIKAAGYATDPKYAEKVIRIIEKYKLNDLDISFKK</sequence>
<keyword evidence="1 3" id="KW-0378">Hydrolase</keyword>
<reference evidence="3 4" key="1">
    <citation type="submission" date="2023-07" db="EMBL/GenBank/DDBJ databases">
        <title>Genomic Encyclopedia of Type Strains, Phase IV (KMG-IV): sequencing the most valuable type-strain genomes for metagenomic binning, comparative biology and taxonomic classification.</title>
        <authorList>
            <person name="Goeker M."/>
        </authorList>
    </citation>
    <scope>NUCLEOTIDE SEQUENCE [LARGE SCALE GENOMIC DNA]</scope>
    <source>
        <strain evidence="3 4">DSM 22616</strain>
    </source>
</reference>
<dbReference type="PANTHER" id="PTHR33308">
    <property type="entry name" value="PEPTIDOGLYCAN HYDROLASE FLGJ"/>
    <property type="match status" value="1"/>
</dbReference>
<keyword evidence="4" id="KW-1185">Reference proteome</keyword>
<dbReference type="GO" id="GO:0016787">
    <property type="term" value="F:hydrolase activity"/>
    <property type="evidence" value="ECO:0007669"/>
    <property type="project" value="UniProtKB-KW"/>
</dbReference>
<accession>A0ABU0AV17</accession>
<dbReference type="Pfam" id="PF01832">
    <property type="entry name" value="Glucosaminidase"/>
    <property type="match status" value="1"/>
</dbReference>
<evidence type="ECO:0000259" key="2">
    <source>
        <dbReference type="SMART" id="SM00047"/>
    </source>
</evidence>
<dbReference type="SMART" id="SM00047">
    <property type="entry name" value="LYZ2"/>
    <property type="match status" value="1"/>
</dbReference>
<dbReference type="Gene3D" id="1.10.530.10">
    <property type="match status" value="1"/>
</dbReference>
<organism evidence="3 4">
    <name type="scientific">Peptoniphilus koenoeneniae</name>
    <dbReference type="NCBI Taxonomy" id="507751"/>
    <lineage>
        <taxon>Bacteria</taxon>
        <taxon>Bacillati</taxon>
        <taxon>Bacillota</taxon>
        <taxon>Tissierellia</taxon>
        <taxon>Tissierellales</taxon>
        <taxon>Peptoniphilaceae</taxon>
        <taxon>Peptoniphilus</taxon>
    </lineage>
</organism>
<name>A0ABU0AV17_9FIRM</name>
<feature type="domain" description="Mannosyl-glycoprotein endo-beta-N-acetylglucosamidase-like" evidence="2">
    <location>
        <begin position="25"/>
        <end position="180"/>
    </location>
</feature>
<evidence type="ECO:0000313" key="4">
    <source>
        <dbReference type="Proteomes" id="UP001236559"/>
    </source>
</evidence>
<dbReference type="PRINTS" id="PR01002">
    <property type="entry name" value="FLGFLGJ"/>
</dbReference>
<evidence type="ECO:0000256" key="1">
    <source>
        <dbReference type="ARBA" id="ARBA00022801"/>
    </source>
</evidence>
<dbReference type="PANTHER" id="PTHR33308:SF9">
    <property type="entry name" value="PEPTIDOGLYCAN HYDROLASE FLGJ"/>
    <property type="match status" value="1"/>
</dbReference>
<dbReference type="InterPro" id="IPR051056">
    <property type="entry name" value="Glycosyl_Hydrolase_73"/>
</dbReference>
<proteinExistence type="predicted"/>
<dbReference type="Proteomes" id="UP001236559">
    <property type="component" value="Unassembled WGS sequence"/>
</dbReference>
<dbReference type="InterPro" id="IPR002901">
    <property type="entry name" value="MGlyc_endo_b_GlcNAc-like_dom"/>
</dbReference>
<dbReference type="Gene3D" id="2.10.70.40">
    <property type="entry name" value="peptidoglycan hydrolase"/>
    <property type="match status" value="1"/>
</dbReference>